<evidence type="ECO:0000313" key="2">
    <source>
        <dbReference type="Proteomes" id="UP000028013"/>
    </source>
</evidence>
<evidence type="ECO:0000313" key="1">
    <source>
        <dbReference type="EMBL" id="KDS48859.1"/>
    </source>
</evidence>
<comment type="caution">
    <text evidence="1">The sequence shown here is derived from an EMBL/GenBank/DDBJ whole genome shotgun (WGS) entry which is preliminary data.</text>
</comment>
<organism evidence="1 2">
    <name type="scientific">Bacteroides uniformis str. 3978 T3 ii</name>
    <dbReference type="NCBI Taxonomy" id="1339349"/>
    <lineage>
        <taxon>Bacteria</taxon>
        <taxon>Pseudomonadati</taxon>
        <taxon>Bacteroidota</taxon>
        <taxon>Bacteroidia</taxon>
        <taxon>Bacteroidales</taxon>
        <taxon>Bacteroidaceae</taxon>
        <taxon>Bacteroides</taxon>
    </lineage>
</organism>
<dbReference type="AlphaFoldDB" id="A0A078RWR3"/>
<dbReference type="EMBL" id="JNHN01000179">
    <property type="protein sequence ID" value="KDS48859.1"/>
    <property type="molecule type" value="Genomic_DNA"/>
</dbReference>
<proteinExistence type="predicted"/>
<reference evidence="1 2" key="1">
    <citation type="submission" date="2014-04" db="EMBL/GenBank/DDBJ databases">
        <authorList>
            <person name="Sears C."/>
            <person name="Carroll K."/>
            <person name="Sack B.R."/>
            <person name="Qadri F."/>
            <person name="Myers L.L."/>
            <person name="Chung G.-T."/>
            <person name="Escheverria P."/>
            <person name="Fraser C.M."/>
            <person name="Sadzewicz L."/>
            <person name="Shefchek K.A."/>
            <person name="Tallon L."/>
            <person name="Das S.P."/>
            <person name="Daugherty S."/>
            <person name="Mongodin E.F."/>
        </authorList>
    </citation>
    <scope>NUCLEOTIDE SEQUENCE [LARGE SCALE GENOMIC DNA]</scope>
    <source>
        <strain evidence="1 2">3978 T3 ii</strain>
    </source>
</reference>
<name>A0A078RWR3_BACUN</name>
<accession>A0A078RWR3</accession>
<gene>
    <name evidence="1" type="ORF">M094_2550</name>
</gene>
<protein>
    <submittedName>
        <fullName evidence="1">Uncharacterized protein</fullName>
    </submittedName>
</protein>
<sequence>MDNLYEENVECDFETYYCRSECCGRCDWWTDNDVLVR</sequence>
<dbReference type="Proteomes" id="UP000028013">
    <property type="component" value="Unassembled WGS sequence"/>
</dbReference>